<sequence>MSVRTNGVAKRLMPAGANISTAQVEYLRFTIAKAPSARSDFCDQNILHRNRLPPRSYFLPERCISLNGVWDFHYASNPVEAPDPKDDDFPGGTVPTDSSIPTPSESSVGALVASLGPQFLWTTIQVPGHWQLQGHGRPQYTNVIYPFPVCPPYVPTENATGTYRRSFHIPSDWETTTQLRLRFDGVDSAYHVWLNGLPVGYSQGSRNPAEFDITSFVNRSGANDLFVRVYQWCDGSYIEDQDQWWLSGIFRDVHLLALPGEGRIEDFFVRTDLDEIYCDAILRVTLDVHNPEGGEVVLTLRDLANNDNIVAKMRKSSGENSPHLDMEIPISNPVKWTAETPYLYQLEMSLISPRTLNPIHTIRQNIGFRSVELKNGHLTVNGRRIFLRGVNRHDHHPSLGRAVPISFIKQDLLLMKRHNINAVRCAHYPSHPEFYDLCDELGLWVMDEADLECHGFYDAVARPLNIPEEMDYEQRKLLAFPQAARYTSDNEEWREAYLDRITQVIQRDKNHPSIIIWSLGNEAFYGRNHKAMYDYAKSVDPGRLVHYEGDAGALSADMFSYMYASVERLIKLAKTEAIDSDGHYEKPIILCEYGHAMGNGPGGLEDYQAAFREYERLQGGFIWEWANHGLYKKDSTGEFYAYGGDFNDTPNDGTFVMDGLCFSDHSPAPGLIEFKKVIEPVRLSMEGEILLLENGYDFINLDHLVATYKVEAFGDRTILLHAGELRIPFINPGERVEMPLPTHILSKQSMNEAFITISFRLRSATPWADASHEIAWWQQRLPSQAPTAPESARLPSHKPQVHESKVAVQISGYSWSLEFDRARGYLTNWISAGVALLEPDPNTAAAILPSFWRAPTDNDMPATLPYWRRFGLDQMTSQLRSFTIRSDDEIDLVQVETQTYLSPPILAWGYLAKITYTIFSNGSLNVKTRLQPEGSHPETIPRVGINIHLPLKFDQAKWFGLGPGESYPDKRSSQKVGIWSKTIRELRTNYDVPQENGNRMETRWLKIANSQGVGIKVTGEVSDTKELVDRTFQWTAGRHSDAVLEAARHPCDLTEEDAVLLKLDAKVAGVGSAACGPGVKDEFQVKCRQMEFSFTIEKVEA</sequence>
<gene>
    <name evidence="8" type="ORF">OIDMADRAFT_105091</name>
</gene>
<dbReference type="OrthoDB" id="408532at2759"/>
<dbReference type="InterPro" id="IPR006103">
    <property type="entry name" value="Glyco_hydro_2_cat"/>
</dbReference>
<dbReference type="GO" id="GO:0005990">
    <property type="term" value="P:lactose catabolic process"/>
    <property type="evidence" value="ECO:0007669"/>
    <property type="project" value="TreeGrafter"/>
</dbReference>
<reference evidence="8 9" key="1">
    <citation type="submission" date="2014-04" db="EMBL/GenBank/DDBJ databases">
        <authorList>
            <consortium name="DOE Joint Genome Institute"/>
            <person name="Kuo A."/>
            <person name="Martino E."/>
            <person name="Perotto S."/>
            <person name="Kohler A."/>
            <person name="Nagy L.G."/>
            <person name="Floudas D."/>
            <person name="Copeland A."/>
            <person name="Barry K.W."/>
            <person name="Cichocki N."/>
            <person name="Veneault-Fourrey C."/>
            <person name="LaButti K."/>
            <person name="Lindquist E.A."/>
            <person name="Lipzen A."/>
            <person name="Lundell T."/>
            <person name="Morin E."/>
            <person name="Murat C."/>
            <person name="Sun H."/>
            <person name="Tunlid A."/>
            <person name="Henrissat B."/>
            <person name="Grigoriev I.V."/>
            <person name="Hibbett D.S."/>
            <person name="Martin F."/>
            <person name="Nordberg H.P."/>
            <person name="Cantor M.N."/>
            <person name="Hua S.X."/>
        </authorList>
    </citation>
    <scope>NUCLEOTIDE SEQUENCE [LARGE SCALE GENOMIC DNA]</scope>
    <source>
        <strain evidence="8 9">Zn</strain>
    </source>
</reference>
<dbReference type="Pfam" id="PF00703">
    <property type="entry name" value="Glyco_hydro_2"/>
    <property type="match status" value="1"/>
</dbReference>
<comment type="similarity">
    <text evidence="1 5">Belongs to the glycosyl hydrolase 2 family.</text>
</comment>
<dbReference type="Pfam" id="PF02836">
    <property type="entry name" value="Glyco_hydro_2_C"/>
    <property type="match status" value="1"/>
</dbReference>
<dbReference type="PANTHER" id="PTHR46323">
    <property type="entry name" value="BETA-GALACTOSIDASE"/>
    <property type="match status" value="1"/>
</dbReference>
<dbReference type="SMART" id="SM01038">
    <property type="entry name" value="Bgal_small_N"/>
    <property type="match status" value="1"/>
</dbReference>
<evidence type="ECO:0000256" key="1">
    <source>
        <dbReference type="ARBA" id="ARBA00007401"/>
    </source>
</evidence>
<dbReference type="InParanoid" id="A0A0C3GR42"/>
<dbReference type="InterPro" id="IPR023230">
    <property type="entry name" value="Glyco_hydro_2_CS"/>
</dbReference>
<dbReference type="Gene3D" id="2.60.40.10">
    <property type="entry name" value="Immunoglobulins"/>
    <property type="match status" value="2"/>
</dbReference>
<evidence type="ECO:0000256" key="3">
    <source>
        <dbReference type="ARBA" id="ARBA00023295"/>
    </source>
</evidence>
<dbReference type="InterPro" id="IPR006101">
    <property type="entry name" value="Glyco_hydro_2"/>
</dbReference>
<dbReference type="InterPro" id="IPR050347">
    <property type="entry name" value="Bact_Beta-galactosidase"/>
</dbReference>
<evidence type="ECO:0000256" key="2">
    <source>
        <dbReference type="ARBA" id="ARBA00022801"/>
    </source>
</evidence>
<dbReference type="InterPro" id="IPR017853">
    <property type="entry name" value="GH"/>
</dbReference>
<dbReference type="FunFam" id="2.60.120.260:FF:000125">
    <property type="entry name" value="Intracellular beta-galactosidase BgaD"/>
    <property type="match status" value="1"/>
</dbReference>
<evidence type="ECO:0000256" key="4">
    <source>
        <dbReference type="ARBA" id="ARBA00032230"/>
    </source>
</evidence>
<dbReference type="InterPro" id="IPR036156">
    <property type="entry name" value="Beta-gal/glucu_dom_sf"/>
</dbReference>
<dbReference type="STRING" id="913774.A0A0C3GR42"/>
<dbReference type="SUPFAM" id="SSF51445">
    <property type="entry name" value="(Trans)glycosidases"/>
    <property type="match status" value="1"/>
</dbReference>
<dbReference type="PRINTS" id="PR00132">
    <property type="entry name" value="GLHYDRLASE2"/>
</dbReference>
<dbReference type="InterPro" id="IPR006102">
    <property type="entry name" value="Ig-like_GH2"/>
</dbReference>
<dbReference type="SUPFAM" id="SSF49785">
    <property type="entry name" value="Galactose-binding domain-like"/>
    <property type="match status" value="1"/>
</dbReference>
<keyword evidence="3 5" id="KW-0326">Glycosidase</keyword>
<dbReference type="InterPro" id="IPR006104">
    <property type="entry name" value="Glyco_hydro_2_N"/>
</dbReference>
<keyword evidence="2 5" id="KW-0378">Hydrolase</keyword>
<name>A0A0C3GR42_OIDMZ</name>
<dbReference type="Proteomes" id="UP000054321">
    <property type="component" value="Unassembled WGS sequence"/>
</dbReference>
<dbReference type="Gene3D" id="2.60.120.260">
    <property type="entry name" value="Galactose-binding domain-like"/>
    <property type="match status" value="1"/>
</dbReference>
<evidence type="ECO:0000256" key="5">
    <source>
        <dbReference type="RuleBase" id="RU361154"/>
    </source>
</evidence>
<evidence type="ECO:0000256" key="6">
    <source>
        <dbReference type="SAM" id="MobiDB-lite"/>
    </source>
</evidence>
<dbReference type="InterPro" id="IPR008979">
    <property type="entry name" value="Galactose-bd-like_sf"/>
</dbReference>
<dbReference type="FunFam" id="3.20.20.80:FF:000018">
    <property type="entry name" value="Beta-galactosidase"/>
    <property type="match status" value="1"/>
</dbReference>
<dbReference type="GO" id="GO:0004565">
    <property type="term" value="F:beta-galactosidase activity"/>
    <property type="evidence" value="ECO:0007669"/>
    <property type="project" value="InterPro"/>
</dbReference>
<dbReference type="InterPro" id="IPR013783">
    <property type="entry name" value="Ig-like_fold"/>
</dbReference>
<dbReference type="AlphaFoldDB" id="A0A0C3GR42"/>
<keyword evidence="9" id="KW-1185">Reference proteome</keyword>
<evidence type="ECO:0000313" key="9">
    <source>
        <dbReference type="Proteomes" id="UP000054321"/>
    </source>
</evidence>
<organism evidence="8 9">
    <name type="scientific">Oidiodendron maius (strain Zn)</name>
    <dbReference type="NCBI Taxonomy" id="913774"/>
    <lineage>
        <taxon>Eukaryota</taxon>
        <taxon>Fungi</taxon>
        <taxon>Dikarya</taxon>
        <taxon>Ascomycota</taxon>
        <taxon>Pezizomycotina</taxon>
        <taxon>Leotiomycetes</taxon>
        <taxon>Leotiomycetes incertae sedis</taxon>
        <taxon>Myxotrichaceae</taxon>
        <taxon>Oidiodendron</taxon>
    </lineage>
</organism>
<dbReference type="Pfam" id="PF16353">
    <property type="entry name" value="LacZ_4"/>
    <property type="match status" value="1"/>
</dbReference>
<accession>A0A0C3GR42</accession>
<dbReference type="PROSITE" id="PS00608">
    <property type="entry name" value="GLYCOSYL_HYDROL_F2_2"/>
    <property type="match status" value="1"/>
</dbReference>
<dbReference type="Pfam" id="PF02837">
    <property type="entry name" value="Glyco_hydro_2_N"/>
    <property type="match status" value="1"/>
</dbReference>
<dbReference type="InterPro" id="IPR023232">
    <property type="entry name" value="Glyco_hydro_2_AS"/>
</dbReference>
<dbReference type="EMBL" id="KN832880">
    <property type="protein sequence ID" value="KIM98515.1"/>
    <property type="molecule type" value="Genomic_DNA"/>
</dbReference>
<dbReference type="InterPro" id="IPR032312">
    <property type="entry name" value="LacZ_4"/>
</dbReference>
<reference evidence="9" key="2">
    <citation type="submission" date="2015-01" db="EMBL/GenBank/DDBJ databases">
        <title>Evolutionary Origins and Diversification of the Mycorrhizal Mutualists.</title>
        <authorList>
            <consortium name="DOE Joint Genome Institute"/>
            <consortium name="Mycorrhizal Genomics Consortium"/>
            <person name="Kohler A."/>
            <person name="Kuo A."/>
            <person name="Nagy L.G."/>
            <person name="Floudas D."/>
            <person name="Copeland A."/>
            <person name="Barry K.W."/>
            <person name="Cichocki N."/>
            <person name="Veneault-Fourrey C."/>
            <person name="LaButti K."/>
            <person name="Lindquist E.A."/>
            <person name="Lipzen A."/>
            <person name="Lundell T."/>
            <person name="Morin E."/>
            <person name="Murat C."/>
            <person name="Riley R."/>
            <person name="Ohm R."/>
            <person name="Sun H."/>
            <person name="Tunlid A."/>
            <person name="Henrissat B."/>
            <person name="Grigoriev I.V."/>
            <person name="Hibbett D.S."/>
            <person name="Martin F."/>
        </authorList>
    </citation>
    <scope>NUCLEOTIDE SEQUENCE [LARGE SCALE GENOMIC DNA]</scope>
    <source>
        <strain evidence="9">Zn</strain>
    </source>
</reference>
<dbReference type="HOGENOM" id="CLU_002346_0_0_1"/>
<protein>
    <recommendedName>
        <fullName evidence="4">Lactase</fullName>
    </recommendedName>
</protein>
<dbReference type="InterPro" id="IPR014718">
    <property type="entry name" value="GH-type_carb-bd"/>
</dbReference>
<dbReference type="GO" id="GO:0009341">
    <property type="term" value="C:beta-galactosidase complex"/>
    <property type="evidence" value="ECO:0007669"/>
    <property type="project" value="InterPro"/>
</dbReference>
<dbReference type="PANTHER" id="PTHR46323:SF1">
    <property type="entry name" value="LACTASE"/>
    <property type="match status" value="1"/>
</dbReference>
<dbReference type="SUPFAM" id="SSF74650">
    <property type="entry name" value="Galactose mutarotase-like"/>
    <property type="match status" value="1"/>
</dbReference>
<feature type="compositionally biased region" description="Polar residues" evidence="6">
    <location>
        <begin position="95"/>
        <end position="105"/>
    </location>
</feature>
<dbReference type="InterPro" id="IPR004199">
    <property type="entry name" value="B-gal_small/dom_5"/>
</dbReference>
<dbReference type="GO" id="GO:0030246">
    <property type="term" value="F:carbohydrate binding"/>
    <property type="evidence" value="ECO:0007669"/>
    <property type="project" value="InterPro"/>
</dbReference>
<proteinExistence type="inferred from homology"/>
<evidence type="ECO:0000313" key="8">
    <source>
        <dbReference type="EMBL" id="KIM98515.1"/>
    </source>
</evidence>
<dbReference type="PROSITE" id="PS00719">
    <property type="entry name" value="GLYCOSYL_HYDROL_F2_1"/>
    <property type="match status" value="1"/>
</dbReference>
<dbReference type="Gene3D" id="3.20.20.80">
    <property type="entry name" value="Glycosidases"/>
    <property type="match status" value="1"/>
</dbReference>
<evidence type="ECO:0000259" key="7">
    <source>
        <dbReference type="SMART" id="SM01038"/>
    </source>
</evidence>
<dbReference type="Gene3D" id="2.70.98.10">
    <property type="match status" value="1"/>
</dbReference>
<dbReference type="SUPFAM" id="SSF49303">
    <property type="entry name" value="beta-Galactosidase/glucuronidase domain"/>
    <property type="match status" value="2"/>
</dbReference>
<feature type="region of interest" description="Disordered" evidence="6">
    <location>
        <begin position="81"/>
        <end position="105"/>
    </location>
</feature>
<feature type="domain" description="Beta galactosidase small chain/" evidence="7">
    <location>
        <begin position="809"/>
        <end position="1097"/>
    </location>
</feature>
<dbReference type="InterPro" id="IPR011013">
    <property type="entry name" value="Gal_mutarotase_sf_dom"/>
</dbReference>
<dbReference type="Pfam" id="PF02929">
    <property type="entry name" value="Bgal_small_N"/>
    <property type="match status" value="1"/>
</dbReference>